<dbReference type="EMBL" id="CP002344">
    <property type="protein sequence ID" value="ADU51649.1"/>
    <property type="molecule type" value="Genomic_DNA"/>
</dbReference>
<keyword evidence="2" id="KW-1185">Reference proteome</keyword>
<gene>
    <name evidence="1" type="ordered locus">Tmar_1539</name>
</gene>
<name>E6SGR5_THEM7</name>
<proteinExistence type="predicted"/>
<sequence length="55" mass="6190">MCGEYPLWGKKDANHEGGSSGHWYGTNFSSFGGRYGLAEEGFPFSCELMQYYDSH</sequence>
<organism evidence="1 2">
    <name type="scientific">Thermaerobacter marianensis (strain ATCC 700841 / DSM 12885 / JCM 10246 / 7p75a)</name>
    <dbReference type="NCBI Taxonomy" id="644966"/>
    <lineage>
        <taxon>Bacteria</taxon>
        <taxon>Bacillati</taxon>
        <taxon>Bacillota</taxon>
        <taxon>Clostridia</taxon>
        <taxon>Eubacteriales</taxon>
        <taxon>Clostridiales Family XVII. Incertae Sedis</taxon>
        <taxon>Thermaerobacter</taxon>
    </lineage>
</organism>
<evidence type="ECO:0000313" key="2">
    <source>
        <dbReference type="Proteomes" id="UP000008915"/>
    </source>
</evidence>
<reference evidence="1 2" key="1">
    <citation type="journal article" date="2010" name="Stand. Genomic Sci.">
        <title>Complete genome sequence of Thermaerobacter marianensis type strain (7p75a).</title>
        <authorList>
            <person name="Han C."/>
            <person name="Gu W."/>
            <person name="Zhang X."/>
            <person name="Lapidus A."/>
            <person name="Nolan M."/>
            <person name="Copeland A."/>
            <person name="Lucas S."/>
            <person name="Del Rio T.G."/>
            <person name="Tice H."/>
            <person name="Cheng J.F."/>
            <person name="Tapia R."/>
            <person name="Goodwin L."/>
            <person name="Pitluck S."/>
            <person name="Pagani I."/>
            <person name="Ivanova N."/>
            <person name="Mavromatis K."/>
            <person name="Mikhailova N."/>
            <person name="Pati A."/>
            <person name="Chen A."/>
            <person name="Palaniappan K."/>
            <person name="Land M."/>
            <person name="Hauser L."/>
            <person name="Chang Y.J."/>
            <person name="Jeffries C.D."/>
            <person name="Schneider S."/>
            <person name="Rohde M."/>
            <person name="Goker M."/>
            <person name="Pukall R."/>
            <person name="Woyke T."/>
            <person name="Bristow J."/>
            <person name="Eisen J.A."/>
            <person name="Markowitz V."/>
            <person name="Hugenholtz P."/>
            <person name="Kyrpides N.C."/>
            <person name="Klenk H.P."/>
            <person name="Detter J.C."/>
        </authorList>
    </citation>
    <scope>NUCLEOTIDE SEQUENCE [LARGE SCALE GENOMIC DNA]</scope>
    <source>
        <strain evidence="2">ATCC 700841 / DSM 12885 / JCM 10246 / 7p75a</strain>
    </source>
</reference>
<dbReference type="AlphaFoldDB" id="E6SGR5"/>
<dbReference type="HOGENOM" id="CLU_3030978_0_0_9"/>
<reference evidence="2" key="2">
    <citation type="journal article" date="2010" name="Stand. Genomic Sci.">
        <title>Complete genome sequence of Thermaerobacter marianensis type strain (7p75aT).</title>
        <authorList>
            <person name="Han C."/>
            <person name="Gu W."/>
            <person name="Zhang X."/>
            <person name="Lapidus A."/>
            <person name="Nolan M."/>
            <person name="Copeland A."/>
            <person name="Lucas S."/>
            <person name="Glavina Del Rio T."/>
            <person name="Tice H."/>
            <person name="Cheng J."/>
            <person name="Tapia R."/>
            <person name="Goodwin L."/>
            <person name="Pitluck S."/>
            <person name="Pagani I."/>
            <person name="Ivanova N."/>
            <person name="Mavromatis K."/>
            <person name="Mikhailova N."/>
            <person name="Pati A."/>
            <person name="Chen A."/>
            <person name="Palaniappan K."/>
            <person name="Land M."/>
            <person name="Hauser L."/>
            <person name="Chang Y."/>
            <person name="Jeffries C."/>
            <person name="Schneider S."/>
            <person name="Rohde M."/>
            <person name="Goker M."/>
            <person name="Pukall R."/>
            <person name="Woyke T."/>
            <person name="Bristow J."/>
            <person name="Eisen J."/>
            <person name="Markowitz V."/>
            <person name="Hugenholtz P."/>
            <person name="Kyrpides N."/>
            <person name="Klenk H."/>
            <person name="Detter J."/>
        </authorList>
    </citation>
    <scope>NUCLEOTIDE SEQUENCE [LARGE SCALE GENOMIC DNA]</scope>
    <source>
        <strain evidence="2">ATCC 700841 / DSM 12885 / JCM 10246 / 7p75a</strain>
    </source>
</reference>
<dbReference type="Proteomes" id="UP000008915">
    <property type="component" value="Chromosome"/>
</dbReference>
<dbReference type="KEGG" id="tmr:Tmar_1539"/>
<accession>E6SGR5</accession>
<evidence type="ECO:0000313" key="1">
    <source>
        <dbReference type="EMBL" id="ADU51649.1"/>
    </source>
</evidence>
<protein>
    <submittedName>
        <fullName evidence="1">Uncharacterized protein</fullName>
    </submittedName>
</protein>